<reference evidence="2" key="1">
    <citation type="journal article" date="2021" name="Proc. Natl. Acad. Sci. U.S.A.">
        <title>Three genomes in the algal genus Volvox reveal the fate of a haploid sex-determining region after a transition to homothallism.</title>
        <authorList>
            <person name="Yamamoto K."/>
            <person name="Hamaji T."/>
            <person name="Kawai-Toyooka H."/>
            <person name="Matsuzaki R."/>
            <person name="Takahashi F."/>
            <person name="Nishimura Y."/>
            <person name="Kawachi M."/>
            <person name="Noguchi H."/>
            <person name="Minakuchi Y."/>
            <person name="Umen J.G."/>
            <person name="Toyoda A."/>
            <person name="Nozaki H."/>
        </authorList>
    </citation>
    <scope>NUCLEOTIDE SEQUENCE</scope>
    <source>
        <strain evidence="2">NIES-3780</strain>
    </source>
</reference>
<feature type="region of interest" description="Disordered" evidence="1">
    <location>
        <begin position="35"/>
        <end position="67"/>
    </location>
</feature>
<gene>
    <name evidence="2" type="ORF">Vafri_16625</name>
</gene>
<dbReference type="EMBL" id="BNCO01000051">
    <property type="protein sequence ID" value="GIL62403.1"/>
    <property type="molecule type" value="Genomic_DNA"/>
</dbReference>
<sequence length="111" mass="10293">LVGAPAPVPAALAAHQQPGQLAAVVAPPGVAGGGSGPAVGGPLGLNDQRPLMKPLQPLQPPGAPGTLPIIAPGWRPAAPAALPVSVGQALSAQLAQPASAALAPATAGAAA</sequence>
<name>A0A8J4F6N8_9CHLO</name>
<keyword evidence="3" id="KW-1185">Reference proteome</keyword>
<evidence type="ECO:0000313" key="3">
    <source>
        <dbReference type="Proteomes" id="UP000747399"/>
    </source>
</evidence>
<feature type="non-terminal residue" evidence="2">
    <location>
        <position position="1"/>
    </location>
</feature>
<dbReference type="Proteomes" id="UP000747399">
    <property type="component" value="Unassembled WGS sequence"/>
</dbReference>
<feature type="compositionally biased region" description="Low complexity" evidence="1">
    <location>
        <begin position="44"/>
        <end position="56"/>
    </location>
</feature>
<dbReference type="AlphaFoldDB" id="A0A8J4F6N8"/>
<feature type="non-terminal residue" evidence="2">
    <location>
        <position position="111"/>
    </location>
</feature>
<protein>
    <submittedName>
        <fullName evidence="2">Uncharacterized protein</fullName>
    </submittedName>
</protein>
<evidence type="ECO:0000313" key="2">
    <source>
        <dbReference type="EMBL" id="GIL62403.1"/>
    </source>
</evidence>
<organism evidence="2 3">
    <name type="scientific">Volvox africanus</name>
    <dbReference type="NCBI Taxonomy" id="51714"/>
    <lineage>
        <taxon>Eukaryota</taxon>
        <taxon>Viridiplantae</taxon>
        <taxon>Chlorophyta</taxon>
        <taxon>core chlorophytes</taxon>
        <taxon>Chlorophyceae</taxon>
        <taxon>CS clade</taxon>
        <taxon>Chlamydomonadales</taxon>
        <taxon>Volvocaceae</taxon>
        <taxon>Volvox</taxon>
    </lineage>
</organism>
<accession>A0A8J4F6N8</accession>
<evidence type="ECO:0000256" key="1">
    <source>
        <dbReference type="SAM" id="MobiDB-lite"/>
    </source>
</evidence>
<proteinExistence type="predicted"/>
<comment type="caution">
    <text evidence="2">The sequence shown here is derived from an EMBL/GenBank/DDBJ whole genome shotgun (WGS) entry which is preliminary data.</text>
</comment>